<evidence type="ECO:0000313" key="5">
    <source>
        <dbReference type="Proteomes" id="UP000073485"/>
    </source>
</evidence>
<dbReference type="Proteomes" id="UP000074664">
    <property type="component" value="Unassembled WGS sequence"/>
</dbReference>
<sequence>MGTQKPAADFYEKIAEQIAGFQFGQALMIGDSLTADIQGGNNAGMDTVWYNPTHMINNSKAVPTYTIHSYQELLDLL</sequence>
<dbReference type="SUPFAM" id="SSF56784">
    <property type="entry name" value="HAD-like"/>
    <property type="match status" value="1"/>
</dbReference>
<evidence type="ECO:0000313" key="3">
    <source>
        <dbReference type="EMBL" id="CYX98335.1"/>
    </source>
</evidence>
<evidence type="ECO:0000313" key="1">
    <source>
        <dbReference type="EMBL" id="CYU62926.1"/>
    </source>
</evidence>
<dbReference type="EMBL" id="FIGH01000006">
    <property type="protein sequence ID" value="CYU62926.1"/>
    <property type="molecule type" value="Genomic_DNA"/>
</dbReference>
<dbReference type="EC" id="3.-.-.-" evidence="2"/>
<accession>A0A116L963</accession>
<dbReference type="EMBL" id="FILL01000042">
    <property type="protein sequence ID" value="CYX98335.1"/>
    <property type="molecule type" value="Genomic_DNA"/>
</dbReference>
<protein>
    <submittedName>
        <fullName evidence="2">HAD superfamily hydrolase</fullName>
        <ecNumber evidence="2">3.-.-.-</ecNumber>
    </submittedName>
</protein>
<dbReference type="Proteomes" id="UP000072353">
    <property type="component" value="Unassembled WGS sequence"/>
</dbReference>
<reference evidence="4 5" key="1">
    <citation type="submission" date="2016-02" db="EMBL/GenBank/DDBJ databases">
        <authorList>
            <consortium name="Pathogen Informatics"/>
        </authorList>
    </citation>
    <scope>NUCLEOTIDE SEQUENCE [LARGE SCALE GENOMIC DNA]</scope>
    <source>
        <strain evidence="1 6">LSS30</strain>
        <strain evidence="2 5">LSS48</strain>
        <strain evidence="3 4">SS975</strain>
    </source>
</reference>
<dbReference type="Proteomes" id="UP000073485">
    <property type="component" value="Unassembled WGS sequence"/>
</dbReference>
<dbReference type="PANTHER" id="PTHR47478:SF1">
    <property type="entry name" value="PYRIMIDINE 5'-NUCLEOTIDASE YJJG"/>
    <property type="match status" value="1"/>
</dbReference>
<keyword evidence="2" id="KW-0378">Hydrolase</keyword>
<gene>
    <name evidence="2" type="primary">yfnB_2</name>
    <name evidence="3" type="synonym">yfnB_1</name>
    <name evidence="1" type="ORF">ERS132392_01376</name>
    <name evidence="2" type="ORF">ERS132410_01065</name>
    <name evidence="3" type="ORF">ERS132521_02244</name>
</gene>
<organism evidence="2 5">
    <name type="scientific">Streptococcus suis</name>
    <dbReference type="NCBI Taxonomy" id="1307"/>
    <lineage>
        <taxon>Bacteria</taxon>
        <taxon>Bacillati</taxon>
        <taxon>Bacillota</taxon>
        <taxon>Bacilli</taxon>
        <taxon>Lactobacillales</taxon>
        <taxon>Streptococcaceae</taxon>
        <taxon>Streptococcus</taxon>
    </lineage>
</organism>
<evidence type="ECO:0000313" key="4">
    <source>
        <dbReference type="Proteomes" id="UP000072353"/>
    </source>
</evidence>
<evidence type="ECO:0000313" key="6">
    <source>
        <dbReference type="Proteomes" id="UP000074664"/>
    </source>
</evidence>
<dbReference type="InterPro" id="IPR052550">
    <property type="entry name" value="Pyrimidine_5'-ntase_YjjG"/>
</dbReference>
<evidence type="ECO:0000313" key="2">
    <source>
        <dbReference type="EMBL" id="CYU78957.1"/>
    </source>
</evidence>
<dbReference type="InterPro" id="IPR023214">
    <property type="entry name" value="HAD_sf"/>
</dbReference>
<dbReference type="EMBL" id="FIGO01000005">
    <property type="protein sequence ID" value="CYU78957.1"/>
    <property type="molecule type" value="Genomic_DNA"/>
</dbReference>
<dbReference type="Gene3D" id="3.40.50.1000">
    <property type="entry name" value="HAD superfamily/HAD-like"/>
    <property type="match status" value="1"/>
</dbReference>
<dbReference type="GO" id="GO:0016787">
    <property type="term" value="F:hydrolase activity"/>
    <property type="evidence" value="ECO:0007669"/>
    <property type="project" value="UniProtKB-KW"/>
</dbReference>
<dbReference type="PANTHER" id="PTHR47478">
    <property type="match status" value="1"/>
</dbReference>
<proteinExistence type="predicted"/>
<dbReference type="InterPro" id="IPR036412">
    <property type="entry name" value="HAD-like_sf"/>
</dbReference>
<dbReference type="Pfam" id="PF13242">
    <property type="entry name" value="Hydrolase_like"/>
    <property type="match status" value="1"/>
</dbReference>
<name>A0A116L963_STRSU</name>
<dbReference type="AlphaFoldDB" id="A0A116L963"/>